<feature type="chain" id="PRO_5046753719" description="TIGR03016 family PEP-CTERM system-associated outer membrane protein" evidence="1">
    <location>
        <begin position="36"/>
        <end position="543"/>
    </location>
</feature>
<proteinExistence type="predicted"/>
<keyword evidence="3" id="KW-1185">Reference proteome</keyword>
<reference evidence="3" key="1">
    <citation type="journal article" date="2019" name="Int. J. Syst. Evol. Microbiol.">
        <title>The Global Catalogue of Microorganisms (GCM) 10K type strain sequencing project: providing services to taxonomists for standard genome sequencing and annotation.</title>
        <authorList>
            <consortium name="The Broad Institute Genomics Platform"/>
            <consortium name="The Broad Institute Genome Sequencing Center for Infectious Disease"/>
            <person name="Wu L."/>
            <person name="Ma J."/>
        </authorList>
    </citation>
    <scope>NUCLEOTIDE SEQUENCE [LARGE SCALE GENOMIC DNA]</scope>
    <source>
        <strain evidence="3">CGMCC 1.16031</strain>
    </source>
</reference>
<dbReference type="SUPFAM" id="SSF56935">
    <property type="entry name" value="Porins"/>
    <property type="match status" value="1"/>
</dbReference>
<dbReference type="Proteomes" id="UP001596364">
    <property type="component" value="Unassembled WGS sequence"/>
</dbReference>
<protein>
    <recommendedName>
        <fullName evidence="4">TIGR03016 family PEP-CTERM system-associated outer membrane protein</fullName>
    </recommendedName>
</protein>
<name>A0ABW1XET3_9ALTE</name>
<sequence>MAMDITTQAANKRRLHNKLAWHVALVMAVSVNADAATSEIKVSAGADITFTERKYDDGTTLEALTYELSPTVAYTVDGNKLDLAFVVSHTQLGSDDQSVIDNQHYTDFSASLIAEPLHWWKVTLSANRNYRTTNPFDNALGGRYFNTDSLSEITTYQAGTEFILNNRSVVGTLGARYGETNSDLIKGTQSFFTNFDNKSVAAYLQLAAPGAQGVFWAVSANQAYIQREAYSDYESVSAAAQFSAPLYQQLFMRVQGSHEKYDVDGINANFGGLQYRDQTSYGAGLEWRRSAKKFIAVTYNSADRAGLEDRESYVGVDLAWAFSERTSVAADYGKRFYGTAKSLTIRHENRSLTSSIGHKEDISTFSRLGVEQDIAVYVCPIDAAGVFDCNRAEGDYVPLPGEFLINTIDNIAEVNEEVRFNKRTFANFAWDVTAKSNLGLGLNHSETLYLETNRLRETDSANLFWRYRLNKSSNINASLTWRDDQGEGGILEGESISLAVGHTRQLGRHLDFAVNYRFLDRTADNAFYSLRENKLSVAITYQF</sequence>
<evidence type="ECO:0000313" key="3">
    <source>
        <dbReference type="Proteomes" id="UP001596364"/>
    </source>
</evidence>
<comment type="caution">
    <text evidence="2">The sequence shown here is derived from an EMBL/GenBank/DDBJ whole genome shotgun (WGS) entry which is preliminary data.</text>
</comment>
<feature type="signal peptide" evidence="1">
    <location>
        <begin position="1"/>
        <end position="35"/>
    </location>
</feature>
<evidence type="ECO:0000313" key="2">
    <source>
        <dbReference type="EMBL" id="MFC6438721.1"/>
    </source>
</evidence>
<organism evidence="2 3">
    <name type="scientific">Pseudobowmanella zhangzhouensis</name>
    <dbReference type="NCBI Taxonomy" id="1537679"/>
    <lineage>
        <taxon>Bacteria</taxon>
        <taxon>Pseudomonadati</taxon>
        <taxon>Pseudomonadota</taxon>
        <taxon>Gammaproteobacteria</taxon>
        <taxon>Alteromonadales</taxon>
        <taxon>Alteromonadaceae</taxon>
    </lineage>
</organism>
<gene>
    <name evidence="2" type="ORF">ACFP85_00905</name>
</gene>
<accession>A0ABW1XET3</accession>
<dbReference type="EMBL" id="JBHSUS010000001">
    <property type="protein sequence ID" value="MFC6438721.1"/>
    <property type="molecule type" value="Genomic_DNA"/>
</dbReference>
<dbReference type="RefSeq" id="WP_131259395.1">
    <property type="nucleotide sequence ID" value="NZ_JBHSUS010000001.1"/>
</dbReference>
<evidence type="ECO:0000256" key="1">
    <source>
        <dbReference type="SAM" id="SignalP"/>
    </source>
</evidence>
<keyword evidence="1" id="KW-0732">Signal</keyword>
<evidence type="ECO:0008006" key="4">
    <source>
        <dbReference type="Google" id="ProtNLM"/>
    </source>
</evidence>